<dbReference type="InterPro" id="IPR056889">
    <property type="entry name" value="NET2A-D/KIP1-like_C"/>
</dbReference>
<feature type="compositionally biased region" description="Acidic residues" evidence="3">
    <location>
        <begin position="458"/>
        <end position="468"/>
    </location>
</feature>
<protein>
    <recommendedName>
        <fullName evidence="4">NAB domain-containing protein</fullName>
    </recommendedName>
</protein>
<organism evidence="5 6">
    <name type="scientific">Acorus calamus</name>
    <name type="common">Sweet flag</name>
    <dbReference type="NCBI Taxonomy" id="4465"/>
    <lineage>
        <taxon>Eukaryota</taxon>
        <taxon>Viridiplantae</taxon>
        <taxon>Streptophyta</taxon>
        <taxon>Embryophyta</taxon>
        <taxon>Tracheophyta</taxon>
        <taxon>Spermatophyta</taxon>
        <taxon>Magnoliopsida</taxon>
        <taxon>Liliopsida</taxon>
        <taxon>Acoraceae</taxon>
        <taxon>Acorus</taxon>
    </lineage>
</organism>
<evidence type="ECO:0000313" key="6">
    <source>
        <dbReference type="Proteomes" id="UP001180020"/>
    </source>
</evidence>
<dbReference type="Proteomes" id="UP001180020">
    <property type="component" value="Unassembled WGS sequence"/>
</dbReference>
<dbReference type="PANTHER" id="PTHR31631">
    <property type="entry name" value="PROTEIN NETWORKED 2D"/>
    <property type="match status" value="1"/>
</dbReference>
<reference evidence="5" key="1">
    <citation type="journal article" date="2023" name="Nat. Commun.">
        <title>Diploid and tetraploid genomes of Acorus and the evolution of monocots.</title>
        <authorList>
            <person name="Ma L."/>
            <person name="Liu K.W."/>
            <person name="Li Z."/>
            <person name="Hsiao Y.Y."/>
            <person name="Qi Y."/>
            <person name="Fu T."/>
            <person name="Tang G.D."/>
            <person name="Zhang D."/>
            <person name="Sun W.H."/>
            <person name="Liu D.K."/>
            <person name="Li Y."/>
            <person name="Chen G.Z."/>
            <person name="Liu X.D."/>
            <person name="Liao X.Y."/>
            <person name="Jiang Y.T."/>
            <person name="Yu X."/>
            <person name="Hao Y."/>
            <person name="Huang J."/>
            <person name="Zhao X.W."/>
            <person name="Ke S."/>
            <person name="Chen Y.Y."/>
            <person name="Wu W.L."/>
            <person name="Hsu J.L."/>
            <person name="Lin Y.F."/>
            <person name="Huang M.D."/>
            <person name="Li C.Y."/>
            <person name="Huang L."/>
            <person name="Wang Z.W."/>
            <person name="Zhao X."/>
            <person name="Zhong W.Y."/>
            <person name="Peng D.H."/>
            <person name="Ahmad S."/>
            <person name="Lan S."/>
            <person name="Zhang J.S."/>
            <person name="Tsai W.C."/>
            <person name="Van de Peer Y."/>
            <person name="Liu Z.J."/>
        </authorList>
    </citation>
    <scope>NUCLEOTIDE SEQUENCE</scope>
    <source>
        <strain evidence="5">CP</strain>
    </source>
</reference>
<accession>A0AAV9DIA2</accession>
<evidence type="ECO:0000256" key="3">
    <source>
        <dbReference type="SAM" id="MobiDB-lite"/>
    </source>
</evidence>
<evidence type="ECO:0000256" key="2">
    <source>
        <dbReference type="SAM" id="Coils"/>
    </source>
</evidence>
<feature type="region of interest" description="Disordered" evidence="3">
    <location>
        <begin position="402"/>
        <end position="514"/>
    </location>
</feature>
<dbReference type="GO" id="GO:0003779">
    <property type="term" value="F:actin binding"/>
    <property type="evidence" value="ECO:0007669"/>
    <property type="project" value="InterPro"/>
</dbReference>
<feature type="domain" description="NAB" evidence="4">
    <location>
        <begin position="1"/>
        <end position="58"/>
    </location>
</feature>
<feature type="compositionally biased region" description="Basic and acidic residues" evidence="3">
    <location>
        <begin position="354"/>
        <end position="375"/>
    </location>
</feature>
<name>A0AAV9DIA2_ACOCL</name>
<evidence type="ECO:0000256" key="1">
    <source>
        <dbReference type="ARBA" id="ARBA00023054"/>
    </source>
</evidence>
<feature type="region of interest" description="Disordered" evidence="3">
    <location>
        <begin position="90"/>
        <end position="134"/>
    </location>
</feature>
<dbReference type="Pfam" id="PF24918">
    <property type="entry name" value="NET2A_C"/>
    <property type="match status" value="1"/>
</dbReference>
<dbReference type="InterPro" id="IPR011684">
    <property type="entry name" value="NAB"/>
</dbReference>
<dbReference type="AlphaFoldDB" id="A0AAV9DIA2"/>
<feature type="coiled-coil region" evidence="2">
    <location>
        <begin position="312"/>
        <end position="339"/>
    </location>
</feature>
<feature type="coiled-coil region" evidence="2">
    <location>
        <begin position="532"/>
        <end position="587"/>
    </location>
</feature>
<keyword evidence="6" id="KW-1185">Reference proteome</keyword>
<dbReference type="Pfam" id="PF25014">
    <property type="entry name" value="NET2A"/>
    <property type="match status" value="1"/>
</dbReference>
<dbReference type="Pfam" id="PF07765">
    <property type="entry name" value="KIP1"/>
    <property type="match status" value="1"/>
</dbReference>
<evidence type="ECO:0000313" key="5">
    <source>
        <dbReference type="EMBL" id="KAK1300671.1"/>
    </source>
</evidence>
<reference evidence="5" key="2">
    <citation type="submission" date="2023-06" db="EMBL/GenBank/DDBJ databases">
        <authorList>
            <person name="Ma L."/>
            <person name="Liu K.-W."/>
            <person name="Li Z."/>
            <person name="Hsiao Y.-Y."/>
            <person name="Qi Y."/>
            <person name="Fu T."/>
            <person name="Tang G."/>
            <person name="Zhang D."/>
            <person name="Sun W.-H."/>
            <person name="Liu D.-K."/>
            <person name="Li Y."/>
            <person name="Chen G.-Z."/>
            <person name="Liu X.-D."/>
            <person name="Liao X.-Y."/>
            <person name="Jiang Y.-T."/>
            <person name="Yu X."/>
            <person name="Hao Y."/>
            <person name="Huang J."/>
            <person name="Zhao X.-W."/>
            <person name="Ke S."/>
            <person name="Chen Y.-Y."/>
            <person name="Wu W.-L."/>
            <person name="Hsu J.-L."/>
            <person name="Lin Y.-F."/>
            <person name="Huang M.-D."/>
            <person name="Li C.-Y."/>
            <person name="Huang L."/>
            <person name="Wang Z.-W."/>
            <person name="Zhao X."/>
            <person name="Zhong W.-Y."/>
            <person name="Peng D.-H."/>
            <person name="Ahmad S."/>
            <person name="Lan S."/>
            <person name="Zhang J.-S."/>
            <person name="Tsai W.-C."/>
            <person name="Van De Peer Y."/>
            <person name="Liu Z.-J."/>
        </authorList>
    </citation>
    <scope>NUCLEOTIDE SEQUENCE</scope>
    <source>
        <strain evidence="5">CP</strain>
        <tissue evidence="5">Leaves</tissue>
    </source>
</reference>
<dbReference type="InterPro" id="IPR056888">
    <property type="entry name" value="NET2A-D/KIP1-like_dom"/>
</dbReference>
<feature type="compositionally biased region" description="Basic and acidic residues" evidence="3">
    <location>
        <begin position="438"/>
        <end position="457"/>
    </location>
</feature>
<sequence length="913" mass="104596">MEEKVKYMLHLIEEDGDSFAKRAEMYYRKRPELIEFVEESYRAYRALAERYDHISGELHKANNTIATVFPEQVQFAIEDDDDVDEAISLRGSPIEPKEQPTNLTSKGTKSQLTPKKKHQTRSTSTPRDKEEAREEIDRLQKGILALQTEKEFIKSSYENGLVKYWDIEKRISAMQDAVYFLEDEFGAGTVIEDDEARVLMAATALKSCEDTVVRLKEQQMNLAQEAEVETERIKGAQEKLNGLKRESAEPQKADQKVSHEAALVSFSAIEDLKEQISNLKQFTMVELAEKIDDLVMKVIELETVVISQKAQICRLRLETDELQKQLQRLEEEKLSLTDDSACDGLNEISEKLQSAKEPDEIKLSERPSEEQKQIEEPVDNSMVLMHDLHVPDKEEETIPAVDDTTNLKSETVDGKEVKESMNQIPVDAADEFVGVSENSKDIKQETNIKNSNNKESDDTFISESETETQEQKLVEEIEVANSDNNNNQDSSLEENGVANESEPQKPKEEEGDFPNWQQLFLTGLEDREKILLAEYTSVLRNYKDTKRKLSEMEKKNGDTLFATMAQIRELKSTNAMKDEEIRLLRQNLNFLKTSFGAGSDSQLAELKNLWPNSRPGSQVDRSTSWITSILLESTDNVIPDIPGEQNVETAITSGSISNEKDIEVVPLNEARTASTIEEKFRRDIDELLEENLEFWLRFSTSFHQIQKFQTACQELQTEFSKLKDKKSSSSLAEQNLKSEAVPIDKSLKDMQVELSIWLEQNAVLRDELQYRFSSLCNIQDEISKVSKDCSESEEVEFTAYQAAKFQGEVLNMQQENNKVADELQAGFDHVRRLQEEVENSLAKLHENFDISVTKSQRHNHHHHSLHFRHLTSRTRIPLRSFIFGTKPKKPSMFWCVNPALQKQYSDMTASLPM</sequence>
<feature type="compositionally biased region" description="Low complexity" evidence="3">
    <location>
        <begin position="481"/>
        <end position="490"/>
    </location>
</feature>
<feature type="coiled-coil region" evidence="2">
    <location>
        <begin position="205"/>
        <end position="246"/>
    </location>
</feature>
<comment type="caution">
    <text evidence="5">The sequence shown here is derived from an EMBL/GenBank/DDBJ whole genome shotgun (WGS) entry which is preliminary data.</text>
</comment>
<dbReference type="EMBL" id="JAUJYO010000013">
    <property type="protein sequence ID" value="KAK1300671.1"/>
    <property type="molecule type" value="Genomic_DNA"/>
</dbReference>
<feature type="compositionally biased region" description="Polar residues" evidence="3">
    <location>
        <begin position="99"/>
        <end position="113"/>
    </location>
</feature>
<evidence type="ECO:0000259" key="4">
    <source>
        <dbReference type="PROSITE" id="PS51774"/>
    </source>
</evidence>
<gene>
    <name evidence="5" type="ORF">QJS10_CPB13g00220</name>
</gene>
<dbReference type="PROSITE" id="PS51774">
    <property type="entry name" value="NAB"/>
    <property type="match status" value="1"/>
</dbReference>
<keyword evidence="1 2" id="KW-0175">Coiled coil</keyword>
<feature type="compositionally biased region" description="Basic and acidic residues" evidence="3">
    <location>
        <begin position="410"/>
        <end position="419"/>
    </location>
</feature>
<dbReference type="PANTHER" id="PTHR31631:SF0">
    <property type="entry name" value="PROTEIN NETWORKED 2D"/>
    <property type="match status" value="1"/>
</dbReference>
<proteinExistence type="predicted"/>
<feature type="region of interest" description="Disordered" evidence="3">
    <location>
        <begin position="354"/>
        <end position="378"/>
    </location>
</feature>